<evidence type="ECO:0000313" key="2">
    <source>
        <dbReference type="Proteomes" id="UP000235388"/>
    </source>
</evidence>
<dbReference type="Proteomes" id="UP000235388">
    <property type="component" value="Unassembled WGS sequence"/>
</dbReference>
<dbReference type="PANTHER" id="PTHR33069">
    <property type="entry name" value="CHROMOSOME 7, WHOLE GENOME SHOTGUN SEQUENCE-RELATED"/>
    <property type="match status" value="1"/>
</dbReference>
<dbReference type="OrthoDB" id="2502132at2759"/>
<dbReference type="AlphaFoldDB" id="A0A2N5SY66"/>
<accession>A0A2N5SY66</accession>
<organism evidence="1 2">
    <name type="scientific">Puccinia coronata f. sp. avenae</name>
    <dbReference type="NCBI Taxonomy" id="200324"/>
    <lineage>
        <taxon>Eukaryota</taxon>
        <taxon>Fungi</taxon>
        <taxon>Dikarya</taxon>
        <taxon>Basidiomycota</taxon>
        <taxon>Pucciniomycotina</taxon>
        <taxon>Pucciniomycetes</taxon>
        <taxon>Pucciniales</taxon>
        <taxon>Pucciniaceae</taxon>
        <taxon>Puccinia</taxon>
    </lineage>
</organism>
<evidence type="ECO:0000313" key="1">
    <source>
        <dbReference type="EMBL" id="PLW18187.1"/>
    </source>
</evidence>
<gene>
    <name evidence="1" type="ORF">PCANC_12653</name>
</gene>
<reference evidence="1 2" key="1">
    <citation type="submission" date="2017-11" db="EMBL/GenBank/DDBJ databases">
        <title>De novo assembly and phasing of dikaryotic genomes from two isolates of Puccinia coronata f. sp. avenae, the causal agent of oat crown rust.</title>
        <authorList>
            <person name="Miller M.E."/>
            <person name="Zhang Y."/>
            <person name="Omidvar V."/>
            <person name="Sperschneider J."/>
            <person name="Schwessinger B."/>
            <person name="Raley C."/>
            <person name="Palmer J.M."/>
            <person name="Garnica D."/>
            <person name="Upadhyaya N."/>
            <person name="Rathjen J."/>
            <person name="Taylor J.M."/>
            <person name="Park R.F."/>
            <person name="Dodds P.N."/>
            <person name="Hirsch C.D."/>
            <person name="Kianian S.F."/>
            <person name="Figueroa M."/>
        </authorList>
    </citation>
    <scope>NUCLEOTIDE SEQUENCE [LARGE SCALE GENOMIC DNA]</scope>
    <source>
        <strain evidence="1">12NC29</strain>
    </source>
</reference>
<dbReference type="PANTHER" id="PTHR33069:SF3">
    <property type="entry name" value="DYNEIN HEAVY CHAIN TAIL DOMAIN-CONTAINING PROTEIN"/>
    <property type="match status" value="1"/>
</dbReference>
<protein>
    <submittedName>
        <fullName evidence="1">Uncharacterized protein</fullName>
    </submittedName>
</protein>
<dbReference type="EMBL" id="PGCJ01000836">
    <property type="protein sequence ID" value="PLW18187.1"/>
    <property type="molecule type" value="Genomic_DNA"/>
</dbReference>
<keyword evidence="2" id="KW-1185">Reference proteome</keyword>
<sequence length="374" mass="43467">MTDRLDCHHTDSLTHEQDLAVKSFERVLLNFRHHLVQLEGDGSRSEVVSLKIRSHFHRIQTAILPPLPGKVLRMCDLLLNPFFPPDKQVSNYQTGMALVAEVNAIVEDLVAATASFRLLRKTRNDPRRVPDLEECRLCGIAEANIVQLVTKLEQLLHRYSDIISRSSEGNTTRMTMQWAQANRDTHLLRGTIDHTIRWFELLDRRALHDDWHSMAQRTECLLSFATDSAKGSPVLRDYLAVIKLSRIFFVKMSRGVFEGNPLSQMCLPELTTLHRATRQIPDEIAMFIREIQRDRPIPGYWEPRVYDVADCFRRPIKILKDFHQRPGVSVDSHLSQESLEDIRDWYELWDCQLIRATTRFARIQHHVDHLISDP</sequence>
<name>A0A2N5SY66_9BASI</name>
<comment type="caution">
    <text evidence="1">The sequence shown here is derived from an EMBL/GenBank/DDBJ whole genome shotgun (WGS) entry which is preliminary data.</text>
</comment>
<proteinExistence type="predicted"/>